<dbReference type="Pfam" id="PF13347">
    <property type="entry name" value="MFS_2"/>
    <property type="match status" value="1"/>
</dbReference>
<reference evidence="7" key="1">
    <citation type="submission" date="2022-01" db="EMBL/GenBank/DDBJ databases">
        <authorList>
            <person name="King R."/>
        </authorList>
    </citation>
    <scope>NUCLEOTIDE SEQUENCE</scope>
</reference>
<dbReference type="AlphaFoldDB" id="A0A9N9TFN2"/>
<dbReference type="FunFam" id="1.20.1250.20:FF:000321">
    <property type="entry name" value="Solute carrier family 45 member 2"/>
    <property type="match status" value="1"/>
</dbReference>
<evidence type="ECO:0000256" key="5">
    <source>
        <dbReference type="ARBA" id="ARBA00023136"/>
    </source>
</evidence>
<comment type="subcellular location">
    <subcellularLocation>
        <location evidence="1">Membrane</location>
        <topology evidence="1">Multi-pass membrane protein</topology>
    </subcellularLocation>
</comment>
<feature type="transmembrane region" description="Helical" evidence="6">
    <location>
        <begin position="68"/>
        <end position="84"/>
    </location>
</feature>
<feature type="transmembrane region" description="Helical" evidence="6">
    <location>
        <begin position="137"/>
        <end position="154"/>
    </location>
</feature>
<dbReference type="OrthoDB" id="28755at2759"/>
<dbReference type="GO" id="GO:0008506">
    <property type="term" value="F:sucrose:proton symporter activity"/>
    <property type="evidence" value="ECO:0007669"/>
    <property type="project" value="TreeGrafter"/>
</dbReference>
<proteinExistence type="predicted"/>
<feature type="transmembrane region" description="Helical" evidence="6">
    <location>
        <begin position="549"/>
        <end position="573"/>
    </location>
</feature>
<evidence type="ECO:0000256" key="2">
    <source>
        <dbReference type="ARBA" id="ARBA00022448"/>
    </source>
</evidence>
<keyword evidence="2" id="KW-0813">Transport</keyword>
<dbReference type="Proteomes" id="UP001153712">
    <property type="component" value="Chromosome 14"/>
</dbReference>
<dbReference type="Gene3D" id="1.20.1250.20">
    <property type="entry name" value="MFS general substrate transporter like domains"/>
    <property type="match status" value="2"/>
</dbReference>
<keyword evidence="3 6" id="KW-0812">Transmembrane</keyword>
<evidence type="ECO:0000256" key="1">
    <source>
        <dbReference type="ARBA" id="ARBA00004141"/>
    </source>
</evidence>
<dbReference type="PANTHER" id="PTHR19432:SF35">
    <property type="entry name" value="SOLUTE CARRIER FAMILY 45 MEMBER 3 ISOFORM X1"/>
    <property type="match status" value="1"/>
</dbReference>
<dbReference type="EMBL" id="OU900107">
    <property type="protein sequence ID" value="CAG9857537.1"/>
    <property type="molecule type" value="Genomic_DNA"/>
</dbReference>
<evidence type="ECO:0008006" key="9">
    <source>
        <dbReference type="Google" id="ProtNLM"/>
    </source>
</evidence>
<evidence type="ECO:0000256" key="3">
    <source>
        <dbReference type="ARBA" id="ARBA00022692"/>
    </source>
</evidence>
<keyword evidence="4 6" id="KW-1133">Transmembrane helix</keyword>
<evidence type="ECO:0000313" key="7">
    <source>
        <dbReference type="EMBL" id="CAG9857537.1"/>
    </source>
</evidence>
<feature type="transmembrane region" description="Helical" evidence="6">
    <location>
        <begin position="267"/>
        <end position="287"/>
    </location>
</feature>
<dbReference type="CDD" id="cd17313">
    <property type="entry name" value="MFS_SLC45_SUC"/>
    <property type="match status" value="1"/>
</dbReference>
<name>A0A9N9TFN2_PHYSR</name>
<dbReference type="PANTHER" id="PTHR19432">
    <property type="entry name" value="SUGAR TRANSPORTER"/>
    <property type="match status" value="1"/>
</dbReference>
<sequence>MAEKLREYEGLAGRWHSLRDDWRARRDAWREENPAGFSGWFKEKCFPTGGGPELDYSHIYRRKTTRELVRVSAAVMGVEFSYAAETAFVSPTLLKIGVEHGRMTLVWALSPLIGFFLTPVLGSLSDGCRSRWGRRRPFVLLMSLGVVLGLILVPNGENWGYAMGDQRPPEANYHRISSHRTSARSGPIDFRENATARGAVINETFAYDDDGDDDDENLRSFVPYNNSHPWGVLFTILGTVLLDFDADACQSPARAYLLDVTVPEDHARGLSTFTVMAGLGGFLGYALGGINWDVTFIGEMLGGHVKAVFTLITFIFIGCVAATLTSFVEMPLDAVEARAADVRSYGALDRRDADADAPEEYAPFEEAPPEGVEASLTSYLTSIVYTPPSIRILCLTNLFCWMAHVCYSLYFTDFVGEAVFRGNPMAMEGSRSRELYESGVRFGCWGMSMYSLSCACYSTKIEKLIAKFGAKKVYVGGLLVYSTGMLLMAVTKHKVGVIVFSWTAGVMYSTLFTMPYLIIAHYHAKGTFETTASGEEKISTQIRGLGTDVALVSSMVFLAQFVLSVCMGAVVSAAGTTTAVVAVASALAFLGAVAATQVVYLDL</sequence>
<evidence type="ECO:0000313" key="8">
    <source>
        <dbReference type="Proteomes" id="UP001153712"/>
    </source>
</evidence>
<feature type="transmembrane region" description="Helical" evidence="6">
    <location>
        <begin position="497"/>
        <end position="519"/>
    </location>
</feature>
<feature type="transmembrane region" description="Helical" evidence="6">
    <location>
        <begin position="307"/>
        <end position="328"/>
    </location>
</feature>
<keyword evidence="5 6" id="KW-0472">Membrane</keyword>
<protein>
    <recommendedName>
        <fullName evidence="9">Proton-associated sugar transporter A</fullName>
    </recommendedName>
</protein>
<organism evidence="7 8">
    <name type="scientific">Phyllotreta striolata</name>
    <name type="common">Striped flea beetle</name>
    <name type="synonym">Crioceris striolata</name>
    <dbReference type="NCBI Taxonomy" id="444603"/>
    <lineage>
        <taxon>Eukaryota</taxon>
        <taxon>Metazoa</taxon>
        <taxon>Ecdysozoa</taxon>
        <taxon>Arthropoda</taxon>
        <taxon>Hexapoda</taxon>
        <taxon>Insecta</taxon>
        <taxon>Pterygota</taxon>
        <taxon>Neoptera</taxon>
        <taxon>Endopterygota</taxon>
        <taxon>Coleoptera</taxon>
        <taxon>Polyphaga</taxon>
        <taxon>Cucujiformia</taxon>
        <taxon>Chrysomeloidea</taxon>
        <taxon>Chrysomelidae</taxon>
        <taxon>Galerucinae</taxon>
        <taxon>Alticini</taxon>
        <taxon>Phyllotreta</taxon>
    </lineage>
</organism>
<evidence type="ECO:0000256" key="4">
    <source>
        <dbReference type="ARBA" id="ARBA00022989"/>
    </source>
</evidence>
<gene>
    <name evidence="7" type="ORF">PHYEVI_LOCUS3942</name>
</gene>
<feature type="transmembrane region" description="Helical" evidence="6">
    <location>
        <begin position="104"/>
        <end position="125"/>
    </location>
</feature>
<dbReference type="GO" id="GO:0016020">
    <property type="term" value="C:membrane"/>
    <property type="evidence" value="ECO:0007669"/>
    <property type="project" value="UniProtKB-SubCell"/>
</dbReference>
<keyword evidence="8" id="KW-1185">Reference proteome</keyword>
<dbReference type="SUPFAM" id="SSF103473">
    <property type="entry name" value="MFS general substrate transporter"/>
    <property type="match status" value="1"/>
</dbReference>
<evidence type="ECO:0000256" key="6">
    <source>
        <dbReference type="SAM" id="Phobius"/>
    </source>
</evidence>
<accession>A0A9N9TFN2</accession>
<dbReference type="InterPro" id="IPR036259">
    <property type="entry name" value="MFS_trans_sf"/>
</dbReference>
<feature type="transmembrane region" description="Helical" evidence="6">
    <location>
        <begin position="579"/>
        <end position="601"/>
    </location>
</feature>
<feature type="transmembrane region" description="Helical" evidence="6">
    <location>
        <begin position="473"/>
        <end position="491"/>
    </location>
</feature>